<accession>A0A1W6ZN55</accession>
<dbReference type="GO" id="GO:0005737">
    <property type="term" value="C:cytoplasm"/>
    <property type="evidence" value="ECO:0007669"/>
    <property type="project" value="TreeGrafter"/>
</dbReference>
<dbReference type="SUPFAM" id="SSF52833">
    <property type="entry name" value="Thioredoxin-like"/>
    <property type="match status" value="1"/>
</dbReference>
<keyword evidence="1" id="KW-0813">Transport</keyword>
<dbReference type="EMBL" id="CP021112">
    <property type="protein sequence ID" value="ARP98833.1"/>
    <property type="molecule type" value="Genomic_DNA"/>
</dbReference>
<dbReference type="STRING" id="1235591.CAK95_06890"/>
<dbReference type="OrthoDB" id="7950124at2"/>
<dbReference type="InterPro" id="IPR036249">
    <property type="entry name" value="Thioredoxin-like_sf"/>
</dbReference>
<evidence type="ECO:0000256" key="2">
    <source>
        <dbReference type="ARBA" id="ARBA00022982"/>
    </source>
</evidence>
<keyword evidence="4" id="KW-0676">Redox-active center</keyword>
<dbReference type="Gene3D" id="3.40.30.10">
    <property type="entry name" value="Glutaredoxin"/>
    <property type="match status" value="1"/>
</dbReference>
<keyword evidence="6" id="KW-1185">Reference proteome</keyword>
<reference evidence="5 6" key="1">
    <citation type="submission" date="2017-05" db="EMBL/GenBank/DDBJ databases">
        <title>Full genome sequence of Pseudorhodoplanes sinuspersici.</title>
        <authorList>
            <person name="Dastgheib S.M.M."/>
            <person name="Shavandi M."/>
            <person name="Tirandaz H."/>
        </authorList>
    </citation>
    <scope>NUCLEOTIDE SEQUENCE [LARGE SCALE GENOMIC DNA]</scope>
    <source>
        <strain evidence="5 6">RIPI110</strain>
    </source>
</reference>
<dbReference type="PROSITE" id="PS51352">
    <property type="entry name" value="THIOREDOXIN_2"/>
    <property type="match status" value="1"/>
</dbReference>
<evidence type="ECO:0000313" key="6">
    <source>
        <dbReference type="Proteomes" id="UP000194137"/>
    </source>
</evidence>
<dbReference type="RefSeq" id="WP_086087247.1">
    <property type="nucleotide sequence ID" value="NZ_CP021112.1"/>
</dbReference>
<dbReference type="InterPro" id="IPR013766">
    <property type="entry name" value="Thioredoxin_domain"/>
</dbReference>
<name>A0A1W6ZN55_9HYPH</name>
<evidence type="ECO:0000256" key="1">
    <source>
        <dbReference type="ARBA" id="ARBA00022448"/>
    </source>
</evidence>
<dbReference type="PROSITE" id="PS00194">
    <property type="entry name" value="THIOREDOXIN_1"/>
    <property type="match status" value="1"/>
</dbReference>
<evidence type="ECO:0000256" key="4">
    <source>
        <dbReference type="ARBA" id="ARBA00023284"/>
    </source>
</evidence>
<proteinExistence type="predicted"/>
<gene>
    <name evidence="5" type="ORF">CAK95_06890</name>
</gene>
<dbReference type="GO" id="GO:0015035">
    <property type="term" value="F:protein-disulfide reductase activity"/>
    <property type="evidence" value="ECO:0007669"/>
    <property type="project" value="TreeGrafter"/>
</dbReference>
<dbReference type="KEGG" id="psin:CAK95_06890"/>
<dbReference type="AlphaFoldDB" id="A0A1W6ZN55"/>
<evidence type="ECO:0000313" key="5">
    <source>
        <dbReference type="EMBL" id="ARP98833.1"/>
    </source>
</evidence>
<dbReference type="Proteomes" id="UP000194137">
    <property type="component" value="Chromosome"/>
</dbReference>
<protein>
    <submittedName>
        <fullName evidence="5">Thiol reductase thioredoxin</fullName>
    </submittedName>
</protein>
<dbReference type="Pfam" id="PF00085">
    <property type="entry name" value="Thioredoxin"/>
    <property type="match status" value="1"/>
</dbReference>
<dbReference type="PANTHER" id="PTHR45663:SF11">
    <property type="entry name" value="GEO12009P1"/>
    <property type="match status" value="1"/>
</dbReference>
<organism evidence="5 6">
    <name type="scientific">Pseudorhodoplanes sinuspersici</name>
    <dbReference type="NCBI Taxonomy" id="1235591"/>
    <lineage>
        <taxon>Bacteria</taxon>
        <taxon>Pseudomonadati</taxon>
        <taxon>Pseudomonadota</taxon>
        <taxon>Alphaproteobacteria</taxon>
        <taxon>Hyphomicrobiales</taxon>
        <taxon>Pseudorhodoplanes</taxon>
    </lineage>
</organism>
<evidence type="ECO:0000256" key="3">
    <source>
        <dbReference type="ARBA" id="ARBA00023157"/>
    </source>
</evidence>
<keyword evidence="2" id="KW-0249">Electron transport</keyword>
<dbReference type="CDD" id="cd02947">
    <property type="entry name" value="TRX_family"/>
    <property type="match status" value="1"/>
</dbReference>
<dbReference type="PANTHER" id="PTHR45663">
    <property type="entry name" value="GEO12009P1"/>
    <property type="match status" value="1"/>
</dbReference>
<sequence length="131" mass="14191">MLSKRNLLGALGLCLTLSLASVAFAQDKKPFDRANFEAAQAAGKPILIDVSAPWCPTCKAQAPILSRLMSDPRFKGMIAFSIDYDSQKDLLRTFNVQRQSTLIVFKGKQEAGRSTGDTNPASIEAMLAKAI</sequence>
<dbReference type="InterPro" id="IPR017937">
    <property type="entry name" value="Thioredoxin_CS"/>
</dbReference>
<keyword evidence="3" id="KW-1015">Disulfide bond</keyword>